<feature type="region of interest" description="Disordered" evidence="5">
    <location>
        <begin position="2773"/>
        <end position="2792"/>
    </location>
</feature>
<dbReference type="PROSITE" id="PS51194">
    <property type="entry name" value="HELICASE_CTER"/>
    <property type="match status" value="1"/>
</dbReference>
<keyword evidence="3" id="KW-0811">Translocation</keyword>
<feature type="domain" description="SecA family profile" evidence="8">
    <location>
        <begin position="1538"/>
        <end position="2250"/>
    </location>
</feature>
<dbReference type="InterPro" id="IPR011115">
    <property type="entry name" value="SecA_DEAD"/>
</dbReference>
<dbReference type="PANTHER" id="PTHR30612">
    <property type="entry name" value="SECA INNER MEMBRANE COMPONENT OF SEC PROTEIN SECRETION SYSTEM"/>
    <property type="match status" value="1"/>
</dbReference>
<dbReference type="InterPro" id="IPR027417">
    <property type="entry name" value="P-loop_NTPase"/>
</dbReference>
<sequence length="3519" mass="400431">MLEQLRSSVRSLVQPILSVSREVAEPLESREVTDESSVVSEDTSSLDIGLEKMEDGSSIDMEGTSDTGNESAGDEDGAKILTADEYRLIVLRFVARGYSYSDVLEELFPDQSKRYTVVLKVVRELYVDILSEIVTKDVLDNITELCCRRNREFFSGVQKYEDASLDSEVWRQPSRQTKTIERAILEEQQHENLANVLKEEPRKQKQILAKFLKTLNKLVPHFSIERSEKQLLEIIVNWFKSGEMALPHYLVWVNLLSEKETIQIRDLKDVNWPETCEADLFFNRFHAALEDITTNGLSPENQEKLDRFLGGIKTIKTTTDLVQESAGKRLKVCSKLFYLSDYKDHLEKQLKEEEAVFEVNINAEYAIVLDCSLCNEQWHGINLSLVAEKITIPKECEINLSGKNHDRDVRAKARNGKNPGERGEDGSDGAAGESSGNFFLSANEVKNPHNLKIFLNGGDGEGGQDGGDGVDGIHGRGNSQRDIDDLMPQYNSLLLSKWKDFFEYHPSQSGKVWKETFGQKDSTWMERTFVCEDGREIDIAIADKNLLWAHITDFRFVIRGAKGTMGSEGGANGVGGEGGNRGEFTARTISTGKEITGFVVEAKRGKDGRNGHCGRSGRPGSNGNDVALLDQSGGWSWWYNRAKREIYGVTSPQKLSYSYHYDGGAHTRLSGYRKHVLEVDDCFVAIITSDVNEIQCAKRTEERHASDRPRRSQAVCKRNICTDVVLDEYASTCVSEEIEVKYNAEFSTQVEEEDEEEEETEEQIAVLRTRAAEEQIQAVRNEHGRILESEEVLERIREAVHEELTAEDLISLWNDVFSVPIDISGDMKTKLYCLAEQLESSKLLKSAFQSRNCLRNGMSLNDVQKFSEEVKMKLKEKEALSALPVKLVTMECSVNSSPIEERDELIDVCPVPLDDFWKTVDYSSAFQELEPNKFFSQLEFKSASTSLIIALYEVYKYLSEHNKIFEIYESPEINWCNPEEAKTFLRTFASSEEQRRFQEEDRADQKQGRILREKKECFPKPISPEEVCAAQEPVTSTSKEAQEASVSNWSSFTDSVSSFFMSYESNSFKDVAELLRKHSAEIAKAFDKLTQIVKDDVYTYARISVEKSKIRMLVLPGTTPMSLVHMYFFSRQILEYNLRLFRYHQQYEKNMLTPREWFNGHDDTILEIEEFISIVKTKGMPENHSDLKKFMLRNGIRCAAYRLFVADVNNVNVRVYCDSGYSKMRLAENFNPSASDVQKLHISNGGYASSIGHDLTILKLRQTLKSSKLNLCKLDVLIPTSEEDLDLTQFFSQDDAIEEWSSALTVSAGPKFLQFFQKLFSLRGCPFSTQEFQFMINTLLELVCNYEMEEEGLIPFILSKDGVIHDVWLALRILTRMKEKAPKIEELVEILAVIEDPMLKALFVPKLHEMELDRNTLRSLTGMLAHAGNRLEQLERIPLAEWIDIAQCQTWECYAPEFERYGTVGYFFVLLKSTKGSEAEHLRRLVDELAKEGAVVILEKLISRISFAIASEGLLLSVKTMNDIKKLFLEASSIVTEGLADFDTLCKSDHAQKTGSVYLLSDESIQNAGIRKLKDHPEWNRVFPQEDRTLDEVVRLTINPQDDEQQRKNRRAVMRKIKDLLEGSKEDDPHIEWLQKIDNVLFNERQIRLRDTQKVAILSAMKSEKNLLSQVNTGEGKSYIIAALAILRIKTGRDRETVDAITSSPVLAQRDAERMRAIYESFDITVSHNCDEDVDKRTKAYNCDVVYGDIAKFQRDHLLHHFYKRNILGSRTRCNVIVDEVDSMLLDNGSNILYLSHNIPGLELLESLFLFIHKQIYMPGLASEDESQFNSQELRKKVLMDMCGLITKKDIADLLCDEKGTPSNIAVVWRLLLKNRIVNEEGILLNTKIENIKPLAKQLKIECGVALTDRVLAMITMVLNRQREITVPGYLKGFALGHLDEFIDSAKKALFLQHKDEYVVDVDHTGRRSDLQPLVTIIDQGTGTDLSTSQWSEGLHQFLQLKHGCRLSPLSLKAVFVSNVSYLKGYPRLNGFSGTLGSKEESNSLVTLYDADLVRIPTWKAKNFSEKAPVLVSSTEQWIKEIYDEICNQVLASRSVLIICRSIADVETIHAGLLKLYEEEETRRCELEDTFAKVALYRRDFEDFDFSTTGGLESSRVIISTNLAGRGTDITLTGELAVAGGLHVIVSFLPENIRIEDQAYGRSARCGEPGSGQIITLVEDSSEKEPSIFQLKQIRDNAEVHRLRSLKQFYDYRIEVEETCLTHFKDHCSGILSSVYSHSEDTLPTLLQTVYFALLDEWAMWLDRKSGAIKRCEVNKSNQEKEHIIESVKDFLAKHPLPNLDNLMVPEQDVKNSFSWITCPHPFLTSALISIASGDHDSALRSLDRVLKDFPEFAAEAYYYIGIIKQQQIWRMKDEIVQDVRNTGIVQEVCKAASMPKPFNMDDVPDFLIENEMGILAEATSYLVKARGLFTARAQQKNLMSSVISKLQQNPSDWKSSGFVTQQKEAVAILETLIRHIDDLVGHIAKLEDVALKNEPPSMHVRRFREYRRAGIFSPTTLSKSCTSSQLQMISYNHCIAIPVLISAFNRINESDDIDDYSGLKIVTPDVLLNVLSLPSATGFWNSLRRAGCFFRENVYIAVKKSDSHLVGVVKGLKSITLKKTPFQIQLSENVLNDLDLYDMGEARKVFEDSDTMNRELQECLEAGTASIEVIAEMNPLLLFSIEHLDQFDFLTKEIVMTELAVSAKEATWILEKLVREDVLERRLAEVRCSAVEGDEHNNKKDDGEDANAEGDNNLEVIKKGDDIEKHVEGENYNNSSKEVDVKDEELEKNTSDVEEEVIYILVNRMNCDAFPRNVRSTLERLMTKYFCYGYALKSLQSSVQEAFSNNDVVHRIMLPRMPYYDLHADLLSCGILNHERVTSLLKEVYEPNAFEDRFISNEIYDRLEKKAPWISINNCKLVSAVDFFKEKCLPHGLELRKVINGGMRQLAIIVEPNPWHRALTVFPNLAYEALSMTIPIPSPLAQTILLVALAAVGTTLWMHSQAKTSPLDEFKILREFHEVAITHREREAKEALSIKYFYEFHFLGAIPFHRLHSSEAHRIACEFVEQLVKRIKLGCMLTRSTEDVTTLEDLINNCCANSEHLSFLKDGIRRWFTSHAYDLQLIHFDYIFGETTHYTSAACSDPPNVLFAFGSLLVSDINSTIRGMSRMFGGKKSKKSMKSIATRLRYEEYIDLQNKETEEEFSNQHLSGALRNALRQIVDPIIRECVREIMQPALDTIDSVKRERKAAKERCIKLDKKRVAKRRVMYDAEMGAKSKSCDYLAADLHNIFLRICFRERKPEIIKHMIHYNYPLSAHCASVVFDGVTELIRDLSVESLRIELKRDEQTIFTFHATSSTGDGTENVEVILGLQKNCFYVCGRGKAETQMKSHLGLFEALSEAVSGFSDKFALGAKAFACGLEEIIGNSTRANNSWNKKVEWYSNEKLFFPNLADLRSTIFTCASKPKARFEVLPQCVRRFTD</sequence>
<evidence type="ECO:0000259" key="8">
    <source>
        <dbReference type="PROSITE" id="PS51196"/>
    </source>
</evidence>
<dbReference type="InterPro" id="IPR000185">
    <property type="entry name" value="SecA"/>
</dbReference>
<feature type="region of interest" description="Disordered" evidence="5">
    <location>
        <begin position="407"/>
        <end position="433"/>
    </location>
</feature>
<dbReference type="PRINTS" id="PR00906">
    <property type="entry name" value="SECA"/>
</dbReference>
<dbReference type="InterPro" id="IPR014018">
    <property type="entry name" value="SecA_motor_DEAD"/>
</dbReference>
<feature type="compositionally biased region" description="Basic and acidic residues" evidence="5">
    <location>
        <begin position="2818"/>
        <end position="2829"/>
    </location>
</feature>
<dbReference type="OrthoDB" id="10038397at2759"/>
<evidence type="ECO:0000313" key="9">
    <source>
        <dbReference type="EMBL" id="EYC24684.1"/>
    </source>
</evidence>
<dbReference type="GO" id="GO:0005524">
    <property type="term" value="F:ATP binding"/>
    <property type="evidence" value="ECO:0007669"/>
    <property type="project" value="InterPro"/>
</dbReference>
<feature type="compositionally biased region" description="Low complexity" evidence="5">
    <location>
        <begin position="35"/>
        <end position="45"/>
    </location>
</feature>
<evidence type="ECO:0000259" key="6">
    <source>
        <dbReference type="PROSITE" id="PS51192"/>
    </source>
</evidence>
<dbReference type="PROSITE" id="PS51192">
    <property type="entry name" value="HELICASE_ATP_BIND_1"/>
    <property type="match status" value="1"/>
</dbReference>
<feature type="domain" description="Helicase C-terminal" evidence="7">
    <location>
        <begin position="2078"/>
        <end position="2249"/>
    </location>
</feature>
<keyword evidence="2" id="KW-0653">Protein transport</keyword>
<proteinExistence type="predicted"/>
<dbReference type="GO" id="GO:0006886">
    <property type="term" value="P:intracellular protein transport"/>
    <property type="evidence" value="ECO:0007669"/>
    <property type="project" value="InterPro"/>
</dbReference>
<organism evidence="9 10">
    <name type="scientific">Ancylostoma ceylanicum</name>
    <dbReference type="NCBI Taxonomy" id="53326"/>
    <lineage>
        <taxon>Eukaryota</taxon>
        <taxon>Metazoa</taxon>
        <taxon>Ecdysozoa</taxon>
        <taxon>Nematoda</taxon>
        <taxon>Chromadorea</taxon>
        <taxon>Rhabditida</taxon>
        <taxon>Rhabditina</taxon>
        <taxon>Rhabditomorpha</taxon>
        <taxon>Strongyloidea</taxon>
        <taxon>Ancylostomatidae</taxon>
        <taxon>Ancylostomatinae</taxon>
        <taxon>Ancylostoma</taxon>
    </lineage>
</organism>
<gene>
    <name evidence="9" type="primary">Acey_s0013.g2050</name>
    <name evidence="9" type="ORF">Y032_0013g2050</name>
</gene>
<evidence type="ECO:0000259" key="7">
    <source>
        <dbReference type="PROSITE" id="PS51194"/>
    </source>
</evidence>
<feature type="region of interest" description="Disordered" evidence="5">
    <location>
        <begin position="25"/>
        <end position="75"/>
    </location>
</feature>
<dbReference type="EMBL" id="JARK01001349">
    <property type="protein sequence ID" value="EYC24684.1"/>
    <property type="molecule type" value="Genomic_DNA"/>
</dbReference>
<keyword evidence="4" id="KW-0175">Coiled coil</keyword>
<feature type="compositionally biased region" description="Basic and acidic residues" evidence="5">
    <location>
        <begin position="2774"/>
        <end position="2783"/>
    </location>
</feature>
<dbReference type="STRING" id="53326.A0A016VAK1"/>
<keyword evidence="10" id="KW-1185">Reference proteome</keyword>
<dbReference type="GO" id="GO:0016020">
    <property type="term" value="C:membrane"/>
    <property type="evidence" value="ECO:0007669"/>
    <property type="project" value="InterPro"/>
</dbReference>
<dbReference type="GO" id="GO:0006605">
    <property type="term" value="P:protein targeting"/>
    <property type="evidence" value="ECO:0007669"/>
    <property type="project" value="InterPro"/>
</dbReference>
<evidence type="ECO:0000313" key="10">
    <source>
        <dbReference type="Proteomes" id="UP000024635"/>
    </source>
</evidence>
<evidence type="ECO:0000256" key="5">
    <source>
        <dbReference type="SAM" id="MobiDB-lite"/>
    </source>
</evidence>
<dbReference type="Pfam" id="PF07517">
    <property type="entry name" value="SecA_DEAD"/>
    <property type="match status" value="1"/>
</dbReference>
<dbReference type="SMART" id="SM00957">
    <property type="entry name" value="SecA_DEAD"/>
    <property type="match status" value="1"/>
</dbReference>
<dbReference type="Gene3D" id="3.40.50.300">
    <property type="entry name" value="P-loop containing nucleotide triphosphate hydrolases"/>
    <property type="match status" value="3"/>
</dbReference>
<evidence type="ECO:0000256" key="4">
    <source>
        <dbReference type="SAM" id="Coils"/>
    </source>
</evidence>
<dbReference type="GO" id="GO:0017038">
    <property type="term" value="P:protein import"/>
    <property type="evidence" value="ECO:0007669"/>
    <property type="project" value="InterPro"/>
</dbReference>
<protein>
    <submittedName>
        <fullName evidence="9">Uncharacterized protein</fullName>
    </submittedName>
</protein>
<keyword evidence="2" id="KW-0813">Transport</keyword>
<comment type="caution">
    <text evidence="9">The sequence shown here is derived from an EMBL/GenBank/DDBJ whole genome shotgun (WGS) entry which is preliminary data.</text>
</comment>
<dbReference type="SUPFAM" id="SSF52540">
    <property type="entry name" value="P-loop containing nucleoside triphosphate hydrolases"/>
    <property type="match status" value="2"/>
</dbReference>
<accession>A0A016VAK1</accession>
<keyword evidence="1" id="KW-0963">Cytoplasm</keyword>
<reference evidence="10" key="1">
    <citation type="journal article" date="2015" name="Nat. Genet.">
        <title>The genome and transcriptome of the zoonotic hookworm Ancylostoma ceylanicum identify infection-specific gene families.</title>
        <authorList>
            <person name="Schwarz E.M."/>
            <person name="Hu Y."/>
            <person name="Antoshechkin I."/>
            <person name="Miller M.M."/>
            <person name="Sternberg P.W."/>
            <person name="Aroian R.V."/>
        </authorList>
    </citation>
    <scope>NUCLEOTIDE SEQUENCE</scope>
    <source>
        <strain evidence="10">HY135</strain>
    </source>
</reference>
<dbReference type="PROSITE" id="PS51196">
    <property type="entry name" value="SECA_MOTOR_DEAD"/>
    <property type="match status" value="1"/>
</dbReference>
<evidence type="ECO:0000256" key="1">
    <source>
        <dbReference type="ARBA" id="ARBA00022490"/>
    </source>
</evidence>
<feature type="region of interest" description="Disordered" evidence="5">
    <location>
        <begin position="606"/>
        <end position="625"/>
    </location>
</feature>
<feature type="region of interest" description="Disordered" evidence="5">
    <location>
        <begin position="2808"/>
        <end position="2829"/>
    </location>
</feature>
<name>A0A016VAK1_9BILA</name>
<feature type="domain" description="Helicase ATP-binding" evidence="6">
    <location>
        <begin position="1658"/>
        <end position="1817"/>
    </location>
</feature>
<dbReference type="Gene3D" id="3.90.1440.10">
    <property type="entry name" value="SecA, preprotein cross-linking domain"/>
    <property type="match status" value="1"/>
</dbReference>
<evidence type="ECO:0000256" key="3">
    <source>
        <dbReference type="ARBA" id="ARBA00023010"/>
    </source>
</evidence>
<evidence type="ECO:0000256" key="2">
    <source>
        <dbReference type="ARBA" id="ARBA00022927"/>
    </source>
</evidence>
<dbReference type="PANTHER" id="PTHR30612:SF0">
    <property type="entry name" value="CHLOROPLAST PROTEIN-TRANSPORTING ATPASE"/>
    <property type="match status" value="1"/>
</dbReference>
<dbReference type="Proteomes" id="UP000024635">
    <property type="component" value="Unassembled WGS sequence"/>
</dbReference>
<feature type="coiled-coil region" evidence="4">
    <location>
        <begin position="743"/>
        <end position="777"/>
    </location>
</feature>
<dbReference type="InterPro" id="IPR001650">
    <property type="entry name" value="Helicase_C-like"/>
</dbReference>
<dbReference type="InterPro" id="IPR014001">
    <property type="entry name" value="Helicase_ATP-bd"/>
</dbReference>